<name>A0A1E8BNP2_BACMY</name>
<reference evidence="1 2" key="1">
    <citation type="submission" date="2016-05" db="EMBL/GenBank/DDBJ databases">
        <title>Bacillus thuringiensis and Bacillus weihenstephanensis as novel biocontrol agents of wilt causing Verticillium species.</title>
        <authorList>
            <person name="Hollensteiner J."/>
            <person name="Wemheuer F."/>
            <person name="Harting R."/>
            <person name="Kolarzyk A."/>
            <person name="Diaz-Valerio S."/>
            <person name="Poehlein A."/>
            <person name="Brzuszkiewicz E."/>
            <person name="Nesemann K."/>
            <person name="Braus-Stromeyer S."/>
            <person name="Braus G."/>
            <person name="Daniel R."/>
            <person name="Liesegang H."/>
        </authorList>
    </citation>
    <scope>NUCLEOTIDE SEQUENCE [LARGE SCALE GENOMIC DNA]</scope>
    <source>
        <strain evidence="1 2">GOE11</strain>
    </source>
</reference>
<evidence type="ECO:0000313" key="1">
    <source>
        <dbReference type="EMBL" id="OFD94875.1"/>
    </source>
</evidence>
<gene>
    <name evidence="1" type="ORF">BWGOE11_25480</name>
</gene>
<proteinExistence type="predicted"/>
<sequence length="107" mass="13043">MDIKYDKYELLEIFEDEPEDYYTPGASAYRYSKIDKLGFELVMIMFYYDATVELKMLYEDKRIIETKMESVKQIYTRNDSLYIQEAEAKKRIEVKFKPHFTVEIEEF</sequence>
<dbReference type="EMBL" id="LXLX01000029">
    <property type="protein sequence ID" value="OFD94875.1"/>
    <property type="molecule type" value="Genomic_DNA"/>
</dbReference>
<dbReference type="PATRIC" id="fig|86662.23.peg.2497"/>
<evidence type="ECO:0000313" key="2">
    <source>
        <dbReference type="Proteomes" id="UP000175835"/>
    </source>
</evidence>
<organism evidence="1 2">
    <name type="scientific">Bacillus mycoides</name>
    <dbReference type="NCBI Taxonomy" id="1405"/>
    <lineage>
        <taxon>Bacteria</taxon>
        <taxon>Bacillati</taxon>
        <taxon>Bacillota</taxon>
        <taxon>Bacilli</taxon>
        <taxon>Bacillales</taxon>
        <taxon>Bacillaceae</taxon>
        <taxon>Bacillus</taxon>
        <taxon>Bacillus cereus group</taxon>
    </lineage>
</organism>
<dbReference type="Proteomes" id="UP000175835">
    <property type="component" value="Unassembled WGS sequence"/>
</dbReference>
<comment type="caution">
    <text evidence="1">The sequence shown here is derived from an EMBL/GenBank/DDBJ whole genome shotgun (WGS) entry which is preliminary data.</text>
</comment>
<accession>A0A1E8BNP2</accession>
<protein>
    <submittedName>
        <fullName evidence="1">Uncharacterized protein</fullName>
    </submittedName>
</protein>
<dbReference type="AlphaFoldDB" id="A0A1E8BNP2"/>
<dbReference type="RefSeq" id="WP_070139312.1">
    <property type="nucleotide sequence ID" value="NZ_LXLM01000028.1"/>
</dbReference>